<protein>
    <submittedName>
        <fullName evidence="2">Uncharacterized protein</fullName>
    </submittedName>
</protein>
<feature type="compositionally biased region" description="Basic and acidic residues" evidence="1">
    <location>
        <begin position="1"/>
        <end position="12"/>
    </location>
</feature>
<dbReference type="AlphaFoldDB" id="A0A4C1TN64"/>
<reference evidence="2 3" key="1">
    <citation type="journal article" date="2019" name="Commun. Biol.">
        <title>The bagworm genome reveals a unique fibroin gene that provides high tensile strength.</title>
        <authorList>
            <person name="Kono N."/>
            <person name="Nakamura H."/>
            <person name="Ohtoshi R."/>
            <person name="Tomita M."/>
            <person name="Numata K."/>
            <person name="Arakawa K."/>
        </authorList>
    </citation>
    <scope>NUCLEOTIDE SEQUENCE [LARGE SCALE GENOMIC DNA]</scope>
</reference>
<gene>
    <name evidence="2" type="ORF">EVAR_5348_1</name>
</gene>
<evidence type="ECO:0000313" key="2">
    <source>
        <dbReference type="EMBL" id="GBP15654.1"/>
    </source>
</evidence>
<keyword evidence="3" id="KW-1185">Reference proteome</keyword>
<comment type="caution">
    <text evidence="2">The sequence shown here is derived from an EMBL/GenBank/DDBJ whole genome shotgun (WGS) entry which is preliminary data.</text>
</comment>
<organism evidence="2 3">
    <name type="scientific">Eumeta variegata</name>
    <name type="common">Bagworm moth</name>
    <name type="synonym">Eumeta japonica</name>
    <dbReference type="NCBI Taxonomy" id="151549"/>
    <lineage>
        <taxon>Eukaryota</taxon>
        <taxon>Metazoa</taxon>
        <taxon>Ecdysozoa</taxon>
        <taxon>Arthropoda</taxon>
        <taxon>Hexapoda</taxon>
        <taxon>Insecta</taxon>
        <taxon>Pterygota</taxon>
        <taxon>Neoptera</taxon>
        <taxon>Endopterygota</taxon>
        <taxon>Lepidoptera</taxon>
        <taxon>Glossata</taxon>
        <taxon>Ditrysia</taxon>
        <taxon>Tineoidea</taxon>
        <taxon>Psychidae</taxon>
        <taxon>Oiketicinae</taxon>
        <taxon>Eumeta</taxon>
    </lineage>
</organism>
<proteinExistence type="predicted"/>
<feature type="region of interest" description="Disordered" evidence="1">
    <location>
        <begin position="1"/>
        <end position="40"/>
    </location>
</feature>
<accession>A0A4C1TN64</accession>
<dbReference type="Proteomes" id="UP000299102">
    <property type="component" value="Unassembled WGS sequence"/>
</dbReference>
<evidence type="ECO:0000256" key="1">
    <source>
        <dbReference type="SAM" id="MobiDB-lite"/>
    </source>
</evidence>
<evidence type="ECO:0000313" key="3">
    <source>
        <dbReference type="Proteomes" id="UP000299102"/>
    </source>
</evidence>
<name>A0A4C1TN64_EUMVA</name>
<dbReference type="EMBL" id="BGZK01000073">
    <property type="protein sequence ID" value="GBP15654.1"/>
    <property type="molecule type" value="Genomic_DNA"/>
</dbReference>
<sequence>MRIERNRGKGERMIGSARMNYAPDVTSHVTGAPSRAQRRTKRTKLIHLDADACTHDVRRTHRILWSKESRSSPPPKDASNLRGVISGLPAFKKEMEYVMKGE</sequence>